<accession>A0A255YQT1</accession>
<dbReference type="OrthoDB" id="9791689at2"/>
<dbReference type="EMBL" id="NOXU01000032">
    <property type="protein sequence ID" value="OYQ31586.1"/>
    <property type="molecule type" value="Genomic_DNA"/>
</dbReference>
<dbReference type="PANTHER" id="PTHR43476">
    <property type="entry name" value="3-(3-HYDROXY-PHENYL)PROPIONATE/3-HYDROXYCINNAMIC ACID HYDROXYLASE"/>
    <property type="match status" value="1"/>
</dbReference>
<evidence type="ECO:0000256" key="1">
    <source>
        <dbReference type="ARBA" id="ARBA00023002"/>
    </source>
</evidence>
<dbReference type="InterPro" id="IPR050631">
    <property type="entry name" value="PheA/TfdB_FAD_monoxygenase"/>
</dbReference>
<sequence>MIRTQVVIAGAGPVGTVAAYYLARQGIDVLVLEAGADCAQDLRASTFHPPTLEMLDSLEITPFLLEKGLKAPIYHYRDRRTGQIVEFDLGELVGTTRYPYRLQCEQYHLARALAEKLEGHPKATVKFGSRLVYVNQDETGVDLAYETPFAIEKVRADWLIGADGANSAVRKWLGIGFEGFTYPEKFLCLSTAEPLEDYFPNLAHVNYVADPEEWLVLLRVPSVWRILLPATAESSDADLVSDENRDRVFQRLIGKTGVKTHHRTIYRMHQRVADSFRKGRAFLVGDSAHLNNPLGGFGMNSGIHDAFNLCQRLTAVIKDGEDQGTLDQFSRQRRGAARSFVQAQTIQTMEMMKEGHVSAQEKRRDEMLAIRNDPEKRRQFLLRQAMFQSLADAAAID</sequence>
<dbReference type="SUPFAM" id="SSF51905">
    <property type="entry name" value="FAD/NAD(P)-binding domain"/>
    <property type="match status" value="1"/>
</dbReference>
<feature type="domain" description="FAD-binding" evidence="2">
    <location>
        <begin position="3"/>
        <end position="342"/>
    </location>
</feature>
<dbReference type="Gene3D" id="3.30.70.2450">
    <property type="match status" value="1"/>
</dbReference>
<dbReference type="PANTHER" id="PTHR43476:SF3">
    <property type="entry name" value="FAD-BINDING MONOOXYGENASE"/>
    <property type="match status" value="1"/>
</dbReference>
<dbReference type="Pfam" id="PF01494">
    <property type="entry name" value="FAD_binding_3"/>
    <property type="match status" value="1"/>
</dbReference>
<reference evidence="3 4" key="1">
    <citation type="submission" date="2017-07" db="EMBL/GenBank/DDBJ databases">
        <title>Niveispirillum cyanobacteriorum sp. nov., isolated from cyanobacterial aggregates in a eutrophic lake.</title>
        <authorList>
            <person name="Cai H."/>
        </authorList>
    </citation>
    <scope>NUCLEOTIDE SEQUENCE [LARGE SCALE GENOMIC DNA]</scope>
    <source>
        <strain evidence="4">TH1-14</strain>
    </source>
</reference>
<dbReference type="Proteomes" id="UP000216998">
    <property type="component" value="Unassembled WGS sequence"/>
</dbReference>
<dbReference type="GO" id="GO:0008688">
    <property type="term" value="F:3-(3-hydroxyphenyl)propionate hydroxylase activity"/>
    <property type="evidence" value="ECO:0007669"/>
    <property type="project" value="TreeGrafter"/>
</dbReference>
<dbReference type="Gene3D" id="3.50.50.60">
    <property type="entry name" value="FAD/NAD(P)-binding domain"/>
    <property type="match status" value="1"/>
</dbReference>
<evidence type="ECO:0000313" key="3">
    <source>
        <dbReference type="EMBL" id="OYQ31586.1"/>
    </source>
</evidence>
<keyword evidence="4" id="KW-1185">Reference proteome</keyword>
<dbReference type="RefSeq" id="WP_094458269.1">
    <property type="nucleotide sequence ID" value="NZ_NOXU01000032.1"/>
</dbReference>
<keyword evidence="3" id="KW-0503">Monooxygenase</keyword>
<proteinExistence type="predicted"/>
<comment type="caution">
    <text evidence="3">The sequence shown here is derived from an EMBL/GenBank/DDBJ whole genome shotgun (WGS) entry which is preliminary data.</text>
</comment>
<organism evidence="3 4">
    <name type="scientific">Niveispirillum lacus</name>
    <dbReference type="NCBI Taxonomy" id="1981099"/>
    <lineage>
        <taxon>Bacteria</taxon>
        <taxon>Pseudomonadati</taxon>
        <taxon>Pseudomonadota</taxon>
        <taxon>Alphaproteobacteria</taxon>
        <taxon>Rhodospirillales</taxon>
        <taxon>Azospirillaceae</taxon>
        <taxon>Niveispirillum</taxon>
    </lineage>
</organism>
<keyword evidence="1" id="KW-0560">Oxidoreductase</keyword>
<dbReference type="InterPro" id="IPR036188">
    <property type="entry name" value="FAD/NAD-bd_sf"/>
</dbReference>
<dbReference type="PRINTS" id="PR00420">
    <property type="entry name" value="RNGMNOXGNASE"/>
</dbReference>
<dbReference type="InterPro" id="IPR002938">
    <property type="entry name" value="FAD-bd"/>
</dbReference>
<evidence type="ECO:0000313" key="4">
    <source>
        <dbReference type="Proteomes" id="UP000216998"/>
    </source>
</evidence>
<evidence type="ECO:0000259" key="2">
    <source>
        <dbReference type="Pfam" id="PF01494"/>
    </source>
</evidence>
<dbReference type="GO" id="GO:0019622">
    <property type="term" value="P:3-(3-hydroxy)phenylpropionate catabolic process"/>
    <property type="evidence" value="ECO:0007669"/>
    <property type="project" value="TreeGrafter"/>
</dbReference>
<name>A0A255YQT1_9PROT</name>
<gene>
    <name evidence="3" type="ORF">CHU95_20820</name>
</gene>
<dbReference type="AlphaFoldDB" id="A0A255YQT1"/>
<protein>
    <submittedName>
        <fullName evidence="3">Monooxygenase</fullName>
    </submittedName>
</protein>
<dbReference type="GO" id="GO:0071949">
    <property type="term" value="F:FAD binding"/>
    <property type="evidence" value="ECO:0007669"/>
    <property type="project" value="InterPro"/>
</dbReference>